<evidence type="ECO:0000256" key="3">
    <source>
        <dbReference type="ARBA" id="ARBA00022525"/>
    </source>
</evidence>
<gene>
    <name evidence="6" type="primary">Grn</name>
    <name evidence="6" type="ORF">CDAR_18071</name>
</gene>
<dbReference type="InterPro" id="IPR039036">
    <property type="entry name" value="Granulin_fam"/>
</dbReference>
<dbReference type="Gene3D" id="2.10.25.160">
    <property type="entry name" value="Granulin"/>
    <property type="match status" value="4"/>
</dbReference>
<dbReference type="EMBL" id="BPLQ01002945">
    <property type="protein sequence ID" value="GIX96592.1"/>
    <property type="molecule type" value="Genomic_DNA"/>
</dbReference>
<comment type="similarity">
    <text evidence="2">Belongs to the granulin family.</text>
</comment>
<dbReference type="AlphaFoldDB" id="A0AAV4PGV8"/>
<evidence type="ECO:0000259" key="5">
    <source>
        <dbReference type="PROSITE" id="PS00799"/>
    </source>
</evidence>
<dbReference type="GO" id="GO:0005576">
    <property type="term" value="C:extracellular region"/>
    <property type="evidence" value="ECO:0007669"/>
    <property type="project" value="UniProtKB-SubCell"/>
</dbReference>
<keyword evidence="4" id="KW-1015">Disulfide bond</keyword>
<dbReference type="PROSITE" id="PS00799">
    <property type="entry name" value="GRANULINS"/>
    <property type="match status" value="3"/>
</dbReference>
<dbReference type="Pfam" id="PF00396">
    <property type="entry name" value="Granulin"/>
    <property type="match status" value="4"/>
</dbReference>
<comment type="caution">
    <text evidence="6">The sequence shown here is derived from an EMBL/GenBank/DDBJ whole genome shotgun (WGS) entry which is preliminary data.</text>
</comment>
<proteinExistence type="inferred from homology"/>
<evidence type="ECO:0000313" key="7">
    <source>
        <dbReference type="Proteomes" id="UP001054837"/>
    </source>
</evidence>
<accession>A0AAV4PGV8</accession>
<dbReference type="SMART" id="SM00277">
    <property type="entry name" value="GRAN"/>
    <property type="match status" value="4"/>
</dbReference>
<evidence type="ECO:0000256" key="4">
    <source>
        <dbReference type="ARBA" id="ARBA00023157"/>
    </source>
</evidence>
<dbReference type="PANTHER" id="PTHR12274">
    <property type="entry name" value="GRANULIN"/>
    <property type="match status" value="1"/>
</dbReference>
<reference evidence="6 7" key="1">
    <citation type="submission" date="2021-06" db="EMBL/GenBank/DDBJ databases">
        <title>Caerostris darwini draft genome.</title>
        <authorList>
            <person name="Kono N."/>
            <person name="Arakawa K."/>
        </authorList>
    </citation>
    <scope>NUCLEOTIDE SEQUENCE [LARGE SCALE GENOMIC DNA]</scope>
</reference>
<comment type="subcellular location">
    <subcellularLocation>
        <location evidence="1">Secreted</location>
    </subcellularLocation>
</comment>
<keyword evidence="3" id="KW-0964">Secreted</keyword>
<evidence type="ECO:0000256" key="1">
    <source>
        <dbReference type="ARBA" id="ARBA00004613"/>
    </source>
</evidence>
<dbReference type="PANTHER" id="PTHR12274:SF3">
    <property type="entry name" value="PROGRANULIN"/>
    <property type="match status" value="1"/>
</dbReference>
<evidence type="ECO:0000256" key="2">
    <source>
        <dbReference type="ARBA" id="ARBA00010093"/>
    </source>
</evidence>
<dbReference type="InterPro" id="IPR037277">
    <property type="entry name" value="Granulin_sf"/>
</dbReference>
<dbReference type="SUPFAM" id="SSF57277">
    <property type="entry name" value="Granulin repeat"/>
    <property type="match status" value="3"/>
</dbReference>
<evidence type="ECO:0000313" key="6">
    <source>
        <dbReference type="EMBL" id="GIX96592.1"/>
    </source>
</evidence>
<feature type="domain" description="Granulins" evidence="5">
    <location>
        <begin position="82"/>
        <end position="95"/>
    </location>
</feature>
<name>A0AAV4PGV8_9ARAC</name>
<protein>
    <submittedName>
        <fullName evidence="6">Progranulin</fullName>
    </submittedName>
</protein>
<dbReference type="InterPro" id="IPR000118">
    <property type="entry name" value="Granulin"/>
</dbReference>
<feature type="domain" description="Granulins" evidence="5">
    <location>
        <begin position="152"/>
        <end position="165"/>
    </location>
</feature>
<feature type="domain" description="Granulins" evidence="5">
    <location>
        <begin position="240"/>
        <end position="253"/>
    </location>
</feature>
<sequence>MNFRGQNVGDFIDSPMVRIRWKFVFKLSTKMKSGIIFMFIPLVIALKKECPGGTFQCPDSATCCQLVDKSYACCPLESAVCCDDHIHCCPANTKCAPGMCVQSNNKTLDIHKLINNDVICDDKSVCPDDTTCCQNPNTGKFGCCPMENAVCCNDGLHCCPDGTTCNLEKKKCDGDGFTTLMYDSHKKMHVSSPSSFLLQSKKESSIICPGSQFQCPDGYTCCKLPNGDYGCCPFIRATCCKDGLHCCPEHMHCDETSQYCSQGPRNITSVHQKTAVKISAQNVCPDHSSCEGYQTCCKTSDSTYGCCAYANATCCSDFQSCCPSHEVCDVQNRRCIPKQILLNNFVSKYDVQNV</sequence>
<keyword evidence="7" id="KW-1185">Reference proteome</keyword>
<dbReference type="Proteomes" id="UP001054837">
    <property type="component" value="Unassembled WGS sequence"/>
</dbReference>
<organism evidence="6 7">
    <name type="scientific">Caerostris darwini</name>
    <dbReference type="NCBI Taxonomy" id="1538125"/>
    <lineage>
        <taxon>Eukaryota</taxon>
        <taxon>Metazoa</taxon>
        <taxon>Ecdysozoa</taxon>
        <taxon>Arthropoda</taxon>
        <taxon>Chelicerata</taxon>
        <taxon>Arachnida</taxon>
        <taxon>Araneae</taxon>
        <taxon>Araneomorphae</taxon>
        <taxon>Entelegynae</taxon>
        <taxon>Araneoidea</taxon>
        <taxon>Araneidae</taxon>
        <taxon>Caerostris</taxon>
    </lineage>
</organism>